<dbReference type="EC" id="2.4.-.-" evidence="2"/>
<gene>
    <name evidence="2" type="primary">tuaC</name>
    <name evidence="2" type="ORF">HG15A2_31350</name>
</gene>
<keyword evidence="3" id="KW-1185">Reference proteome</keyword>
<evidence type="ECO:0000313" key="2">
    <source>
        <dbReference type="EMBL" id="QDS99804.1"/>
    </source>
</evidence>
<feature type="domain" description="Glycosyltransferase subfamily 4-like N-terminal" evidence="1">
    <location>
        <begin position="29"/>
        <end position="155"/>
    </location>
</feature>
<dbReference type="Gene3D" id="3.40.50.2000">
    <property type="entry name" value="Glycogen Phosphorylase B"/>
    <property type="match status" value="3"/>
</dbReference>
<dbReference type="Pfam" id="PF13439">
    <property type="entry name" value="Glyco_transf_4"/>
    <property type="match status" value="1"/>
</dbReference>
<dbReference type="Pfam" id="PF13692">
    <property type="entry name" value="Glyco_trans_1_4"/>
    <property type="match status" value="1"/>
</dbReference>
<accession>A0A517MY55</accession>
<dbReference type="EMBL" id="CP036263">
    <property type="protein sequence ID" value="QDS99804.1"/>
    <property type="molecule type" value="Genomic_DNA"/>
</dbReference>
<sequence>MKVLWTHNYSPTCQSSGVFMFLLADAMKEVGVDVHLHYTGSLRNAWRLRRTTEEIAELSRKFDIAHAQFGSACSLVTSRAVCPKIVSLRGTDLLGSDTGGLVARLHGRVVCHMTRRALPAYERVIVMSDRMRAELALHHRRNHEVEVIPDGIDLHQFQPMDRREARHRLGLTEDTRPWVLFASLHSNNPLKRPQLAREAVAAAAGKRPEIVLKTLTGQSHDQVALWMNAANVLLLTSTREGWPNVVKEAIACNTPFVATDVSDLVEIARVEASCTVAEATPSALAKGILHAIDSPRPTDLHQQMQSMNMGAIALKIRSLYEQVSSRTPIAA</sequence>
<dbReference type="KEGG" id="amob:HG15A2_31350"/>
<keyword evidence="2" id="KW-0808">Transferase</keyword>
<dbReference type="GO" id="GO:0016757">
    <property type="term" value="F:glycosyltransferase activity"/>
    <property type="evidence" value="ECO:0007669"/>
    <property type="project" value="UniProtKB-KW"/>
</dbReference>
<evidence type="ECO:0000259" key="1">
    <source>
        <dbReference type="Pfam" id="PF13439"/>
    </source>
</evidence>
<dbReference type="SUPFAM" id="SSF53756">
    <property type="entry name" value="UDP-Glycosyltransferase/glycogen phosphorylase"/>
    <property type="match status" value="1"/>
</dbReference>
<protein>
    <submittedName>
        <fullName evidence="2">Teichuronic acid biosynthesis glycosyltransferase TuaC</fullName>
        <ecNumber evidence="2">2.4.-.-</ecNumber>
    </submittedName>
</protein>
<dbReference type="OrthoDB" id="258796at2"/>
<dbReference type="AlphaFoldDB" id="A0A517MY55"/>
<dbReference type="InterPro" id="IPR028098">
    <property type="entry name" value="Glyco_trans_4-like_N"/>
</dbReference>
<dbReference type="RefSeq" id="WP_145060971.1">
    <property type="nucleotide sequence ID" value="NZ_CP036263.1"/>
</dbReference>
<dbReference type="Proteomes" id="UP000319852">
    <property type="component" value="Chromosome"/>
</dbReference>
<keyword evidence="2" id="KW-0328">Glycosyltransferase</keyword>
<organism evidence="2 3">
    <name type="scientific">Adhaeretor mobilis</name>
    <dbReference type="NCBI Taxonomy" id="1930276"/>
    <lineage>
        <taxon>Bacteria</taxon>
        <taxon>Pseudomonadati</taxon>
        <taxon>Planctomycetota</taxon>
        <taxon>Planctomycetia</taxon>
        <taxon>Pirellulales</taxon>
        <taxon>Lacipirellulaceae</taxon>
        <taxon>Adhaeretor</taxon>
    </lineage>
</organism>
<evidence type="ECO:0000313" key="3">
    <source>
        <dbReference type="Proteomes" id="UP000319852"/>
    </source>
</evidence>
<name>A0A517MY55_9BACT</name>
<proteinExistence type="predicted"/>
<dbReference type="PANTHER" id="PTHR12526">
    <property type="entry name" value="GLYCOSYLTRANSFERASE"/>
    <property type="match status" value="1"/>
</dbReference>
<reference evidence="2 3" key="1">
    <citation type="submission" date="2019-02" db="EMBL/GenBank/DDBJ databases">
        <title>Deep-cultivation of Planctomycetes and their phenomic and genomic characterization uncovers novel biology.</title>
        <authorList>
            <person name="Wiegand S."/>
            <person name="Jogler M."/>
            <person name="Boedeker C."/>
            <person name="Pinto D."/>
            <person name="Vollmers J."/>
            <person name="Rivas-Marin E."/>
            <person name="Kohn T."/>
            <person name="Peeters S.H."/>
            <person name="Heuer A."/>
            <person name="Rast P."/>
            <person name="Oberbeckmann S."/>
            <person name="Bunk B."/>
            <person name="Jeske O."/>
            <person name="Meyerdierks A."/>
            <person name="Storesund J.E."/>
            <person name="Kallscheuer N."/>
            <person name="Luecker S."/>
            <person name="Lage O.M."/>
            <person name="Pohl T."/>
            <person name="Merkel B.J."/>
            <person name="Hornburger P."/>
            <person name="Mueller R.-W."/>
            <person name="Bruemmer F."/>
            <person name="Labrenz M."/>
            <person name="Spormann A.M."/>
            <person name="Op den Camp H."/>
            <person name="Overmann J."/>
            <person name="Amann R."/>
            <person name="Jetten M.S.M."/>
            <person name="Mascher T."/>
            <person name="Medema M.H."/>
            <person name="Devos D.P."/>
            <person name="Kaster A.-K."/>
            <person name="Ovreas L."/>
            <person name="Rohde M."/>
            <person name="Galperin M.Y."/>
            <person name="Jogler C."/>
        </authorList>
    </citation>
    <scope>NUCLEOTIDE SEQUENCE [LARGE SCALE GENOMIC DNA]</scope>
    <source>
        <strain evidence="2 3">HG15A2</strain>
    </source>
</reference>